<keyword evidence="2" id="KW-0812">Transmembrane</keyword>
<feature type="compositionally biased region" description="Low complexity" evidence="1">
    <location>
        <begin position="253"/>
        <end position="270"/>
    </location>
</feature>
<feature type="region of interest" description="Disordered" evidence="1">
    <location>
        <begin position="98"/>
        <end position="123"/>
    </location>
</feature>
<organism evidence="2 3">
    <name type="scientific">Cystoisospora suis</name>
    <dbReference type="NCBI Taxonomy" id="483139"/>
    <lineage>
        <taxon>Eukaryota</taxon>
        <taxon>Sar</taxon>
        <taxon>Alveolata</taxon>
        <taxon>Apicomplexa</taxon>
        <taxon>Conoidasida</taxon>
        <taxon>Coccidia</taxon>
        <taxon>Eucoccidiorida</taxon>
        <taxon>Eimeriorina</taxon>
        <taxon>Sarcocystidae</taxon>
        <taxon>Cystoisospora</taxon>
    </lineage>
</organism>
<dbReference type="EMBL" id="MIGC01006220">
    <property type="protein sequence ID" value="PHJ16312.1"/>
    <property type="molecule type" value="Genomic_DNA"/>
</dbReference>
<feature type="compositionally biased region" description="Low complexity" evidence="1">
    <location>
        <begin position="105"/>
        <end position="117"/>
    </location>
</feature>
<feature type="non-terminal residue" evidence="2">
    <location>
        <position position="1"/>
    </location>
</feature>
<gene>
    <name evidence="2" type="ORF">CSUI_009873</name>
</gene>
<comment type="caution">
    <text evidence="2">The sequence shown here is derived from an EMBL/GenBank/DDBJ whole genome shotgun (WGS) entry which is preliminary data.</text>
</comment>
<name>A0A2C6KII2_9APIC</name>
<sequence>SRSVVRRLPLSLEDSQVSSAVRQFTLAGGAAAFRSEILPAAFFYDRTKEALRYIVAGVLNDVFKRAKQLNSAAEELGDKTPRPCHVCDAVQKVRRELEKEEGEEATGAVGVSSSSTVEGEKRGARGSGVAAQVNQVIEEVEKRMAERIDEIVQVLKWADWFPENFKCQSIADDNLLALHWNVTEELRALRKSRRKWKRFSKWFRVIRKRRQKGHDESIAADFVNRLKFMHFFGADGFSLRLMIRFGYKKHSSRSSSPSSSRSPSPSRRPSQSLERPPDSSKKESDAPDSRLYV</sequence>
<evidence type="ECO:0000313" key="2">
    <source>
        <dbReference type="EMBL" id="PHJ16312.1"/>
    </source>
</evidence>
<evidence type="ECO:0000256" key="1">
    <source>
        <dbReference type="SAM" id="MobiDB-lite"/>
    </source>
</evidence>
<feature type="region of interest" description="Disordered" evidence="1">
    <location>
        <begin position="250"/>
        <end position="293"/>
    </location>
</feature>
<dbReference type="RefSeq" id="XP_067918041.1">
    <property type="nucleotide sequence ID" value="XM_068069982.1"/>
</dbReference>
<dbReference type="GeneID" id="94433193"/>
<dbReference type="AlphaFoldDB" id="A0A2C6KII2"/>
<accession>A0A2C6KII2</accession>
<feature type="compositionally biased region" description="Basic and acidic residues" evidence="1">
    <location>
        <begin position="275"/>
        <end position="293"/>
    </location>
</feature>
<dbReference type="VEuPathDB" id="ToxoDB:CSUI_009873"/>
<protein>
    <submittedName>
        <fullName evidence="2">Transmembrane protein</fullName>
    </submittedName>
</protein>
<keyword evidence="3" id="KW-1185">Reference proteome</keyword>
<keyword evidence="2" id="KW-0472">Membrane</keyword>
<proteinExistence type="predicted"/>
<reference evidence="2 3" key="1">
    <citation type="journal article" date="2017" name="Int. J. Parasitol.">
        <title>The genome of the protozoan parasite Cystoisospora suis and a reverse vaccinology approach to identify vaccine candidates.</title>
        <authorList>
            <person name="Palmieri N."/>
            <person name="Shrestha A."/>
            <person name="Ruttkowski B."/>
            <person name="Beck T."/>
            <person name="Vogl C."/>
            <person name="Tomley F."/>
            <person name="Blake D.P."/>
            <person name="Joachim A."/>
        </authorList>
    </citation>
    <scope>NUCLEOTIDE SEQUENCE [LARGE SCALE GENOMIC DNA]</scope>
    <source>
        <strain evidence="2 3">Wien I</strain>
    </source>
</reference>
<evidence type="ECO:0000313" key="3">
    <source>
        <dbReference type="Proteomes" id="UP000221165"/>
    </source>
</evidence>
<dbReference type="Proteomes" id="UP000221165">
    <property type="component" value="Unassembled WGS sequence"/>
</dbReference>